<sequence>MSESCTAPADVVRGYAQAKSRADMPAVLRLCHPEMVFETIAFQVVATGIDEVARQNTAFLRAFPDYEVELEYLIEAGDSVVGGGTIRATMVESLAGIESTGRSYALPFARHWRVRDGLIVRERFLFDFHQMCEQLGLSTDAAGAKFTAWRERAKAALR</sequence>
<dbReference type="PANTHER" id="PTHR38436">
    <property type="entry name" value="POLYKETIDE CYCLASE SNOAL-LIKE DOMAIN"/>
    <property type="match status" value="1"/>
</dbReference>
<accession>A0ABP7D2H6</accession>
<gene>
    <name evidence="1" type="ORF">GCM10022224_075380</name>
</gene>
<dbReference type="Gene3D" id="3.10.450.50">
    <property type="match status" value="1"/>
</dbReference>
<organism evidence="1 2">
    <name type="scientific">Nonomuraea antimicrobica</name>
    <dbReference type="NCBI Taxonomy" id="561173"/>
    <lineage>
        <taxon>Bacteria</taxon>
        <taxon>Bacillati</taxon>
        <taxon>Actinomycetota</taxon>
        <taxon>Actinomycetes</taxon>
        <taxon>Streptosporangiales</taxon>
        <taxon>Streptosporangiaceae</taxon>
        <taxon>Nonomuraea</taxon>
    </lineage>
</organism>
<dbReference type="InterPro" id="IPR009959">
    <property type="entry name" value="Cyclase_SnoaL-like"/>
</dbReference>
<evidence type="ECO:0008006" key="3">
    <source>
        <dbReference type="Google" id="ProtNLM"/>
    </source>
</evidence>
<comment type="caution">
    <text evidence="1">The sequence shown here is derived from an EMBL/GenBank/DDBJ whole genome shotgun (WGS) entry which is preliminary data.</text>
</comment>
<dbReference type="SUPFAM" id="SSF54427">
    <property type="entry name" value="NTF2-like"/>
    <property type="match status" value="1"/>
</dbReference>
<dbReference type="PANTHER" id="PTHR38436:SF1">
    <property type="entry name" value="ESTER CYCLASE"/>
    <property type="match status" value="1"/>
</dbReference>
<dbReference type="RefSeq" id="WP_344889282.1">
    <property type="nucleotide sequence ID" value="NZ_BAAAZP010000152.1"/>
</dbReference>
<evidence type="ECO:0000313" key="2">
    <source>
        <dbReference type="Proteomes" id="UP001500902"/>
    </source>
</evidence>
<protein>
    <recommendedName>
        <fullName evidence="3">Ketosteroid isomerase-related protein</fullName>
    </recommendedName>
</protein>
<dbReference type="EMBL" id="BAAAZP010000152">
    <property type="protein sequence ID" value="GAA3698315.1"/>
    <property type="molecule type" value="Genomic_DNA"/>
</dbReference>
<proteinExistence type="predicted"/>
<dbReference type="InterPro" id="IPR032710">
    <property type="entry name" value="NTF2-like_dom_sf"/>
</dbReference>
<keyword evidence="2" id="KW-1185">Reference proteome</keyword>
<reference evidence="2" key="1">
    <citation type="journal article" date="2019" name="Int. J. Syst. Evol. Microbiol.">
        <title>The Global Catalogue of Microorganisms (GCM) 10K type strain sequencing project: providing services to taxonomists for standard genome sequencing and annotation.</title>
        <authorList>
            <consortium name="The Broad Institute Genomics Platform"/>
            <consortium name="The Broad Institute Genome Sequencing Center for Infectious Disease"/>
            <person name="Wu L."/>
            <person name="Ma J."/>
        </authorList>
    </citation>
    <scope>NUCLEOTIDE SEQUENCE [LARGE SCALE GENOMIC DNA]</scope>
    <source>
        <strain evidence="2">JCM 16904</strain>
    </source>
</reference>
<dbReference type="Pfam" id="PF07366">
    <property type="entry name" value="SnoaL"/>
    <property type="match status" value="1"/>
</dbReference>
<evidence type="ECO:0000313" key="1">
    <source>
        <dbReference type="EMBL" id="GAA3698315.1"/>
    </source>
</evidence>
<dbReference type="Proteomes" id="UP001500902">
    <property type="component" value="Unassembled WGS sequence"/>
</dbReference>
<name>A0ABP7D2H6_9ACTN</name>